<sequence>MQTSTTDRELNYLKLLFFLFGFLIMSWLPRFPEVKANLGLTNGEFGSLVSTSGIGSLIALFAVGHLVHNYGAKLVMRLAAISMALSLILLTSTSSSLVFLICNIINAAAISAFHVSINAQGFSFQDRTSRHVVTLLSGFWSSGALITAIVSGLLVDRIVLSTHIRVLSIAVMLAMLISISKISEHLVKSNQNIDTAYKVTDLFKGFRIDTLVSGALFCAIFLEFSVGDWAAIFVKEDIGIKGGVHTLPYILFTFAMIAGRLFVHHLYSRFTLEFLIKAASLLSGISFLVGIFAIRIIGVSNKTLALVILSISFTLAGLGSSFLGPSIMTAANARSNSPSSVVIGQMGVINNIVTFIMRLVIAWTAQAFSLSLALLIPAFLLLSVPYFAKIFKRA</sequence>
<feature type="transmembrane region" description="Helical" evidence="5">
    <location>
        <begin position="246"/>
        <end position="263"/>
    </location>
</feature>
<dbReference type="GO" id="GO:0022857">
    <property type="term" value="F:transmembrane transporter activity"/>
    <property type="evidence" value="ECO:0007669"/>
    <property type="project" value="InterPro"/>
</dbReference>
<dbReference type="Gene3D" id="1.20.1250.20">
    <property type="entry name" value="MFS general substrate transporter like domains"/>
    <property type="match status" value="1"/>
</dbReference>
<feature type="transmembrane region" description="Helical" evidence="5">
    <location>
        <begin position="211"/>
        <end position="234"/>
    </location>
</feature>
<keyword evidence="4 5" id="KW-0472">Membrane</keyword>
<feature type="transmembrane region" description="Helical" evidence="5">
    <location>
        <begin position="74"/>
        <end position="91"/>
    </location>
</feature>
<feature type="transmembrane region" description="Helical" evidence="5">
    <location>
        <begin position="367"/>
        <end position="388"/>
    </location>
</feature>
<dbReference type="SUPFAM" id="SSF103473">
    <property type="entry name" value="MFS general substrate transporter"/>
    <property type="match status" value="1"/>
</dbReference>
<name>A0A6J6QB98_9ZZZZ</name>
<feature type="transmembrane region" description="Helical" evidence="5">
    <location>
        <begin position="12"/>
        <end position="28"/>
    </location>
</feature>
<dbReference type="AlphaFoldDB" id="A0A6J6QB98"/>
<proteinExistence type="predicted"/>
<evidence type="ECO:0000256" key="5">
    <source>
        <dbReference type="SAM" id="Phobius"/>
    </source>
</evidence>
<accession>A0A6J6QB98</accession>
<dbReference type="InterPro" id="IPR051788">
    <property type="entry name" value="MFS_Transporter"/>
</dbReference>
<comment type="subcellular location">
    <subcellularLocation>
        <location evidence="1">Membrane</location>
        <topology evidence="1">Multi-pass membrane protein</topology>
    </subcellularLocation>
</comment>
<feature type="transmembrane region" description="Helical" evidence="5">
    <location>
        <begin position="131"/>
        <end position="154"/>
    </location>
</feature>
<evidence type="ECO:0000256" key="3">
    <source>
        <dbReference type="ARBA" id="ARBA00022989"/>
    </source>
</evidence>
<feature type="transmembrane region" description="Helical" evidence="5">
    <location>
        <begin position="160"/>
        <end position="179"/>
    </location>
</feature>
<dbReference type="EMBL" id="CAEZYE010000017">
    <property type="protein sequence ID" value="CAB4706653.1"/>
    <property type="molecule type" value="Genomic_DNA"/>
</dbReference>
<dbReference type="GO" id="GO:0016020">
    <property type="term" value="C:membrane"/>
    <property type="evidence" value="ECO:0007669"/>
    <property type="project" value="UniProtKB-SubCell"/>
</dbReference>
<dbReference type="InterPro" id="IPR036259">
    <property type="entry name" value="MFS_trans_sf"/>
</dbReference>
<evidence type="ECO:0000313" key="8">
    <source>
        <dbReference type="EMBL" id="CAB5152181.1"/>
    </source>
</evidence>
<dbReference type="PANTHER" id="PTHR23514:SF13">
    <property type="entry name" value="INNER MEMBRANE PROTEIN YBJJ"/>
    <property type="match status" value="1"/>
</dbReference>
<organism evidence="6">
    <name type="scientific">freshwater metagenome</name>
    <dbReference type="NCBI Taxonomy" id="449393"/>
    <lineage>
        <taxon>unclassified sequences</taxon>
        <taxon>metagenomes</taxon>
        <taxon>ecological metagenomes</taxon>
    </lineage>
</organism>
<feature type="transmembrane region" description="Helical" evidence="5">
    <location>
        <begin position="304"/>
        <end position="328"/>
    </location>
</feature>
<protein>
    <submittedName>
        <fullName evidence="6">Unannotated protein</fullName>
    </submittedName>
</protein>
<evidence type="ECO:0000256" key="4">
    <source>
        <dbReference type="ARBA" id="ARBA00023136"/>
    </source>
</evidence>
<reference evidence="6" key="1">
    <citation type="submission" date="2020-05" db="EMBL/GenBank/DDBJ databases">
        <authorList>
            <person name="Chiriac C."/>
            <person name="Salcher M."/>
            <person name="Ghai R."/>
            <person name="Kavagutti S V."/>
        </authorList>
    </citation>
    <scope>NUCLEOTIDE SEQUENCE</scope>
</reference>
<keyword evidence="3 5" id="KW-1133">Transmembrane helix</keyword>
<evidence type="ECO:0000313" key="7">
    <source>
        <dbReference type="EMBL" id="CAB4809083.1"/>
    </source>
</evidence>
<evidence type="ECO:0000313" key="6">
    <source>
        <dbReference type="EMBL" id="CAB4706653.1"/>
    </source>
</evidence>
<feature type="transmembrane region" description="Helical" evidence="5">
    <location>
        <begin position="275"/>
        <end position="298"/>
    </location>
</feature>
<gene>
    <name evidence="6" type="ORF">UFOPK2655_00465</name>
    <name evidence="7" type="ORF">UFOPK3077_01058</name>
    <name evidence="8" type="ORF">UFOPK4444_00727</name>
</gene>
<keyword evidence="2 5" id="KW-0812">Transmembrane</keyword>
<dbReference type="InterPro" id="IPR011701">
    <property type="entry name" value="MFS"/>
</dbReference>
<dbReference type="EMBL" id="CAFAAS010000011">
    <property type="protein sequence ID" value="CAB4809083.1"/>
    <property type="molecule type" value="Genomic_DNA"/>
</dbReference>
<feature type="transmembrane region" description="Helical" evidence="5">
    <location>
        <begin position="340"/>
        <end position="361"/>
    </location>
</feature>
<evidence type="ECO:0000256" key="1">
    <source>
        <dbReference type="ARBA" id="ARBA00004141"/>
    </source>
</evidence>
<dbReference type="Pfam" id="PF07690">
    <property type="entry name" value="MFS_1"/>
    <property type="match status" value="1"/>
</dbReference>
<evidence type="ECO:0000256" key="2">
    <source>
        <dbReference type="ARBA" id="ARBA00022692"/>
    </source>
</evidence>
<feature type="transmembrane region" description="Helical" evidence="5">
    <location>
        <begin position="48"/>
        <end position="67"/>
    </location>
</feature>
<feature type="transmembrane region" description="Helical" evidence="5">
    <location>
        <begin position="97"/>
        <end position="119"/>
    </location>
</feature>
<dbReference type="PANTHER" id="PTHR23514">
    <property type="entry name" value="BYPASS OF STOP CODON PROTEIN 6"/>
    <property type="match status" value="1"/>
</dbReference>
<dbReference type="EMBL" id="CAFBRZ010000034">
    <property type="protein sequence ID" value="CAB5152181.1"/>
    <property type="molecule type" value="Genomic_DNA"/>
</dbReference>